<evidence type="ECO:0000256" key="2">
    <source>
        <dbReference type="SAM" id="Phobius"/>
    </source>
</evidence>
<proteinExistence type="predicted"/>
<keyword evidence="2" id="KW-0472">Membrane</keyword>
<feature type="compositionally biased region" description="Low complexity" evidence="1">
    <location>
        <begin position="42"/>
        <end position="58"/>
    </location>
</feature>
<dbReference type="Proteomes" id="UP000243342">
    <property type="component" value="Unassembled WGS sequence"/>
</dbReference>
<sequence length="197" mass="19466">MATTSGTTAARTKIVIVVVAAVAVLGVVIGVIVATSGGGHHSASPKPSASASAPAPAACSENGQEQRISDFLAKVKAGRGQGLVKATKAGQPFLFTHRPGDPYGDTVTDSAPGVAEFYPGQGASGDADKVAASVTLDGLASPGCVKITQVKTDAVDNGGQFDVVFTVTPASGKAVRGEAAGTSAWITRLTWGSGSGE</sequence>
<dbReference type="EMBL" id="MLCF01000113">
    <property type="protein sequence ID" value="OIV36138.1"/>
    <property type="molecule type" value="Genomic_DNA"/>
</dbReference>
<keyword evidence="2" id="KW-0812">Transmembrane</keyword>
<reference evidence="3 4" key="1">
    <citation type="submission" date="2016-10" db="EMBL/GenBank/DDBJ databases">
        <title>Genome sequence of Streptomyces gilvigriseus MUSC 26.</title>
        <authorList>
            <person name="Lee L.-H."/>
            <person name="Ser H.-L."/>
        </authorList>
    </citation>
    <scope>NUCLEOTIDE SEQUENCE [LARGE SCALE GENOMIC DNA]</scope>
    <source>
        <strain evidence="3 4">MUSC 26</strain>
    </source>
</reference>
<evidence type="ECO:0000313" key="4">
    <source>
        <dbReference type="Proteomes" id="UP000243342"/>
    </source>
</evidence>
<accession>A0A1J7C922</accession>
<name>A0A1J7C922_9ACTN</name>
<evidence type="ECO:0000256" key="1">
    <source>
        <dbReference type="SAM" id="MobiDB-lite"/>
    </source>
</evidence>
<dbReference type="AlphaFoldDB" id="A0A1J7C922"/>
<feature type="region of interest" description="Disordered" evidence="1">
    <location>
        <begin position="38"/>
        <end position="60"/>
    </location>
</feature>
<organism evidence="3 4">
    <name type="scientific">Mangrovactinospora gilvigrisea</name>
    <dbReference type="NCBI Taxonomy" id="1428644"/>
    <lineage>
        <taxon>Bacteria</taxon>
        <taxon>Bacillati</taxon>
        <taxon>Actinomycetota</taxon>
        <taxon>Actinomycetes</taxon>
        <taxon>Kitasatosporales</taxon>
        <taxon>Streptomycetaceae</taxon>
        <taxon>Mangrovactinospora</taxon>
    </lineage>
</organism>
<keyword evidence="2" id="KW-1133">Transmembrane helix</keyword>
<dbReference type="RefSeq" id="WP_071657934.1">
    <property type="nucleotide sequence ID" value="NZ_MLCF01000113.1"/>
</dbReference>
<feature type="transmembrane region" description="Helical" evidence="2">
    <location>
        <begin position="14"/>
        <end position="34"/>
    </location>
</feature>
<evidence type="ECO:0000313" key="3">
    <source>
        <dbReference type="EMBL" id="OIV36138.1"/>
    </source>
</evidence>
<protein>
    <submittedName>
        <fullName evidence="3">Uncharacterized protein</fullName>
    </submittedName>
</protein>
<keyword evidence="4" id="KW-1185">Reference proteome</keyword>
<comment type="caution">
    <text evidence="3">The sequence shown here is derived from an EMBL/GenBank/DDBJ whole genome shotgun (WGS) entry which is preliminary data.</text>
</comment>
<gene>
    <name evidence="3" type="ORF">BIV57_18035</name>
</gene>